<comment type="caution">
    <text evidence="12">The sequence shown here is derived from an EMBL/GenBank/DDBJ whole genome shotgun (WGS) entry which is preliminary data.</text>
</comment>
<name>A0A840J640_9PSEU</name>
<evidence type="ECO:0000256" key="6">
    <source>
        <dbReference type="ARBA" id="ARBA00023015"/>
    </source>
</evidence>
<protein>
    <recommendedName>
        <fullName evidence="10">Regulator of SigK</fullName>
    </recommendedName>
    <alternativeName>
        <fullName evidence="9">Sigma-K anti-sigma factor RskA</fullName>
    </alternativeName>
</protein>
<evidence type="ECO:0000256" key="5">
    <source>
        <dbReference type="ARBA" id="ARBA00022989"/>
    </source>
</evidence>
<dbReference type="Proteomes" id="UP000581769">
    <property type="component" value="Unassembled WGS sequence"/>
</dbReference>
<dbReference type="Gene3D" id="1.10.10.1320">
    <property type="entry name" value="Anti-sigma factor, zinc-finger domain"/>
    <property type="match status" value="1"/>
</dbReference>
<sequence>MSTADLHTLAGAYVLDAVTDRERAAFARHLDECLTCAHEVAEFRETAAVLGAAATDPVPDGLRARVVSAVTATRQLPPEVDAAPAFAERGPRSWRKRAGGGIAAVAAATALLAGGISIGMQENDSGTTQVAAPADVRSAPDATTVHADGAGGAAGATLSRRMGLVTVEVQRLPELAGGQAYQLWLIGPRGSQSAGLVHASEGTVSAALPPDTDRIAVTAEPATGSPQPTTAPILLLGLV</sequence>
<keyword evidence="6" id="KW-0805">Transcription regulation</keyword>
<organism evidence="12 13">
    <name type="scientific">Amycolatopsis jiangsuensis</name>
    <dbReference type="NCBI Taxonomy" id="1181879"/>
    <lineage>
        <taxon>Bacteria</taxon>
        <taxon>Bacillati</taxon>
        <taxon>Actinomycetota</taxon>
        <taxon>Actinomycetes</taxon>
        <taxon>Pseudonocardiales</taxon>
        <taxon>Pseudonocardiaceae</taxon>
        <taxon>Amycolatopsis</taxon>
    </lineage>
</organism>
<keyword evidence="8" id="KW-0804">Transcription</keyword>
<proteinExistence type="predicted"/>
<keyword evidence="4" id="KW-0812">Transmembrane</keyword>
<evidence type="ECO:0000259" key="11">
    <source>
        <dbReference type="Pfam" id="PF10099"/>
    </source>
</evidence>
<reference evidence="12 13" key="1">
    <citation type="submission" date="2020-08" db="EMBL/GenBank/DDBJ databases">
        <title>Sequencing the genomes of 1000 actinobacteria strains.</title>
        <authorList>
            <person name="Klenk H.-P."/>
        </authorList>
    </citation>
    <scope>NUCLEOTIDE SEQUENCE [LARGE SCALE GENOMIC DNA]</scope>
    <source>
        <strain evidence="12 13">DSM 45859</strain>
    </source>
</reference>
<keyword evidence="3" id="KW-1003">Cell membrane</keyword>
<dbReference type="GO" id="GO:0006417">
    <property type="term" value="P:regulation of translation"/>
    <property type="evidence" value="ECO:0007669"/>
    <property type="project" value="TreeGrafter"/>
</dbReference>
<dbReference type="GO" id="GO:0005886">
    <property type="term" value="C:plasma membrane"/>
    <property type="evidence" value="ECO:0007669"/>
    <property type="project" value="UniProtKB-SubCell"/>
</dbReference>
<evidence type="ECO:0000256" key="3">
    <source>
        <dbReference type="ARBA" id="ARBA00022475"/>
    </source>
</evidence>
<dbReference type="EMBL" id="JACHMG010000001">
    <property type="protein sequence ID" value="MBB4689075.1"/>
    <property type="molecule type" value="Genomic_DNA"/>
</dbReference>
<dbReference type="GO" id="GO:0016989">
    <property type="term" value="F:sigma factor antagonist activity"/>
    <property type="evidence" value="ECO:0007669"/>
    <property type="project" value="TreeGrafter"/>
</dbReference>
<evidence type="ECO:0000256" key="10">
    <source>
        <dbReference type="ARBA" id="ARBA00030803"/>
    </source>
</evidence>
<evidence type="ECO:0000256" key="9">
    <source>
        <dbReference type="ARBA" id="ARBA00029829"/>
    </source>
</evidence>
<dbReference type="InterPro" id="IPR018764">
    <property type="entry name" value="RskA_C"/>
</dbReference>
<dbReference type="AlphaFoldDB" id="A0A840J640"/>
<dbReference type="InterPro" id="IPR051474">
    <property type="entry name" value="Anti-sigma-K/W_factor"/>
</dbReference>
<evidence type="ECO:0000313" key="13">
    <source>
        <dbReference type="Proteomes" id="UP000581769"/>
    </source>
</evidence>
<dbReference type="PANTHER" id="PTHR37461">
    <property type="entry name" value="ANTI-SIGMA-K FACTOR RSKA"/>
    <property type="match status" value="1"/>
</dbReference>
<keyword evidence="7" id="KW-0472">Membrane</keyword>
<dbReference type="PANTHER" id="PTHR37461:SF1">
    <property type="entry name" value="ANTI-SIGMA-K FACTOR RSKA"/>
    <property type="match status" value="1"/>
</dbReference>
<comment type="subcellular location">
    <subcellularLocation>
        <location evidence="2">Cell membrane</location>
    </subcellularLocation>
    <subcellularLocation>
        <location evidence="1">Membrane</location>
        <topology evidence="1">Single-pass membrane protein</topology>
    </subcellularLocation>
</comment>
<accession>A0A840J640</accession>
<evidence type="ECO:0000256" key="7">
    <source>
        <dbReference type="ARBA" id="ARBA00023136"/>
    </source>
</evidence>
<dbReference type="InterPro" id="IPR041916">
    <property type="entry name" value="Anti_sigma_zinc_sf"/>
</dbReference>
<feature type="domain" description="Anti-sigma K factor RskA C-terminal" evidence="11">
    <location>
        <begin position="103"/>
        <end position="233"/>
    </location>
</feature>
<evidence type="ECO:0000256" key="4">
    <source>
        <dbReference type="ARBA" id="ARBA00022692"/>
    </source>
</evidence>
<evidence type="ECO:0000313" key="12">
    <source>
        <dbReference type="EMBL" id="MBB4689075.1"/>
    </source>
</evidence>
<gene>
    <name evidence="12" type="ORF">BJY18_006560</name>
</gene>
<evidence type="ECO:0000256" key="1">
    <source>
        <dbReference type="ARBA" id="ARBA00004167"/>
    </source>
</evidence>
<dbReference type="RefSeq" id="WP_184783668.1">
    <property type="nucleotide sequence ID" value="NZ_JACHMG010000001.1"/>
</dbReference>
<evidence type="ECO:0000256" key="8">
    <source>
        <dbReference type="ARBA" id="ARBA00023163"/>
    </source>
</evidence>
<dbReference type="Pfam" id="PF10099">
    <property type="entry name" value="RskA_C"/>
    <property type="match status" value="1"/>
</dbReference>
<keyword evidence="13" id="KW-1185">Reference proteome</keyword>
<evidence type="ECO:0000256" key="2">
    <source>
        <dbReference type="ARBA" id="ARBA00004236"/>
    </source>
</evidence>
<keyword evidence="5" id="KW-1133">Transmembrane helix</keyword>